<dbReference type="STRING" id="405564.SAMN04487905_11630"/>
<name>A0A1H0WUY5_9ACTN</name>
<dbReference type="Pfam" id="PF10824">
    <property type="entry name" value="T7SS_ESX_EspC"/>
    <property type="match status" value="1"/>
</dbReference>
<organism evidence="1 2">
    <name type="scientific">Actinopolyspora xinjiangensis</name>
    <dbReference type="NCBI Taxonomy" id="405564"/>
    <lineage>
        <taxon>Bacteria</taxon>
        <taxon>Bacillati</taxon>
        <taxon>Actinomycetota</taxon>
        <taxon>Actinomycetes</taxon>
        <taxon>Actinopolysporales</taxon>
        <taxon>Actinopolysporaceae</taxon>
        <taxon>Actinopolyspora</taxon>
    </lineage>
</organism>
<reference evidence="2" key="1">
    <citation type="submission" date="2016-10" db="EMBL/GenBank/DDBJ databases">
        <authorList>
            <person name="Varghese N."/>
            <person name="Submissions S."/>
        </authorList>
    </citation>
    <scope>NUCLEOTIDE SEQUENCE [LARGE SCALE GENOMIC DNA]</scope>
    <source>
        <strain evidence="2">DSM 46732</strain>
    </source>
</reference>
<keyword evidence="2" id="KW-1185">Reference proteome</keyword>
<sequence length="107" mass="12114">MGKFMNFRVNPESVQGFSERLNSLVDDSRIAQSYCEEWLSFGYSEGRMFIAAVEAAEDAKRSLVSNYQRLAEVQRSAAAQVEKAANLYEQTDRGEAARLDSSYRKTD</sequence>
<accession>A0A1H0WUY5</accession>
<gene>
    <name evidence="1" type="ORF">SAMN04487905_11630</name>
</gene>
<dbReference type="AlphaFoldDB" id="A0A1H0WUY5"/>
<proteinExistence type="predicted"/>
<dbReference type="RefSeq" id="WP_244515794.1">
    <property type="nucleotide sequence ID" value="NZ_FNJR01000016.1"/>
</dbReference>
<evidence type="ECO:0000313" key="1">
    <source>
        <dbReference type="EMBL" id="SDP94518.1"/>
    </source>
</evidence>
<dbReference type="Proteomes" id="UP000199497">
    <property type="component" value="Unassembled WGS sequence"/>
</dbReference>
<evidence type="ECO:0000313" key="2">
    <source>
        <dbReference type="Proteomes" id="UP000199497"/>
    </source>
</evidence>
<dbReference type="InterPro" id="IPR022536">
    <property type="entry name" value="EspC"/>
</dbReference>
<dbReference type="EMBL" id="FNJR01000016">
    <property type="protein sequence ID" value="SDP94518.1"/>
    <property type="molecule type" value="Genomic_DNA"/>
</dbReference>
<dbReference type="GO" id="GO:0009306">
    <property type="term" value="P:protein secretion"/>
    <property type="evidence" value="ECO:0007669"/>
    <property type="project" value="InterPro"/>
</dbReference>
<protein>
    <submittedName>
        <fullName evidence="1">Excreted virulence factor EspC, type VII ESX diderm</fullName>
    </submittedName>
</protein>